<dbReference type="Gene3D" id="4.10.1100.10">
    <property type="entry name" value="Transcription factor, SBP-box domain"/>
    <property type="match status" value="1"/>
</dbReference>
<feature type="transmembrane region" description="Helical" evidence="6">
    <location>
        <begin position="918"/>
        <end position="940"/>
    </location>
</feature>
<keyword evidence="6" id="KW-0472">Membrane</keyword>
<evidence type="ECO:0000256" key="4">
    <source>
        <dbReference type="PROSITE-ProRule" id="PRU00470"/>
    </source>
</evidence>
<dbReference type="PANTHER" id="PTHR31251:SF86">
    <property type="entry name" value="SQUAMOSA PROMOTER-BINDING-LIKE PROTEIN 1"/>
    <property type="match status" value="1"/>
</dbReference>
<dbReference type="InterPro" id="IPR044817">
    <property type="entry name" value="SBP-like"/>
</dbReference>
<dbReference type="GO" id="GO:0008270">
    <property type="term" value="F:zinc ion binding"/>
    <property type="evidence" value="ECO:0007669"/>
    <property type="project" value="UniProtKB-KW"/>
</dbReference>
<dbReference type="Pfam" id="PF26102">
    <property type="entry name" value="Ig_SPL7"/>
    <property type="match status" value="1"/>
</dbReference>
<evidence type="ECO:0000313" key="8">
    <source>
        <dbReference type="EMBL" id="KAJ6790937.1"/>
    </source>
</evidence>
<feature type="domain" description="SBP-type" evidence="7">
    <location>
        <begin position="110"/>
        <end position="187"/>
    </location>
</feature>
<accession>A0AAX6DGN8</accession>
<evidence type="ECO:0000256" key="3">
    <source>
        <dbReference type="ARBA" id="ARBA00022833"/>
    </source>
</evidence>
<evidence type="ECO:0000256" key="6">
    <source>
        <dbReference type="SAM" id="Phobius"/>
    </source>
</evidence>
<comment type="caution">
    <text evidence="8">The sequence shown here is derived from an EMBL/GenBank/DDBJ whole genome shotgun (WGS) entry which is preliminary data.</text>
</comment>
<sequence>MEQQLYSLEAASNNLNSTGKKSLEWDLNDWKWDGNLFVAARENNGTTSDSSEEAEPGVAGEGKGATEKRRRFDDGAGTLDLNACPEPGEADVEDGGGKRTRLPGGSLSRSIRCQVDGCMSDLSTCKDYHRRHKVCEMHAKAGTALVRDMVQRFCQQCSRFHHIQEFDEEKRSCRRRLAGHNKRRRKTHPDATFNGNPLIDGQATSYLLTMLLRILSNLHSDNSEQSEGHNHLFQLLRNLASCAGSFDAINISELLQASQDAQKLGASVEISSEGADGLLPNDVPAEQSARPLTTSSKPACTISIQSSLRPTNCSSCAPVAALDMPSKINAAEVTPDSNDERERVGLVDFDLNTVYCDSENCIEGNCNSTTVACMRTGSPISSLWLLQDAQQSSPPQISVNSDSTSAQSLSFGDAQSRTDKIVFKLFGKDPSGFTPGLRQQILDWLYHCPKDMESYIRPGCIILTIYLHLAESAWWELCRDLSSSLKRLLDNSSDDFWRKGWLYVSIHHSVVFIYNGQVLLNTPKLLNRPYQINIFSVTPIAVAMSARVKFTVKCSNPAQSTARLLCAFEGKYLFQEATQALLEREREHEGSHSLSFLCSLPDAIGRGFIEVEDHALSSCFFPFIVAEDDVCSEIRSLENVIDDSSYVDKFQKRINVVTSRTQALDFLNEIGWLFRRSHLGLASKVKSSPSSFSLTRFKGLIAFAMDQEWCAVVRKLLDLLFQGIVELGEHSPDELASSECMLHNAVRKNCKPLVELLLRYRTDTAAKEGRGSYLFRPDVSGPSNITPLHIAASMSGTESVVDALLDDPGQFGLKAWKSAQDSSGFTPEDYARSRGHDSYLSLVQKKICMQQDRSHVVLDIRDSLSASTTTDKQSFELKSGRLTGFEIGDSKVRTAEHLSCNLCSHQMTHHTPMAGLVLYRPAMLFMLAVAAVCVCVSLLFKGPPEVMFVPTPFRWEKLAYGTI</sequence>
<dbReference type="InterPro" id="IPR036770">
    <property type="entry name" value="Ankyrin_rpt-contain_sf"/>
</dbReference>
<name>A0AAX6DGN8_IRIPA</name>
<feature type="region of interest" description="Disordered" evidence="5">
    <location>
        <begin position="43"/>
        <end position="106"/>
    </location>
</feature>
<keyword evidence="3" id="KW-0862">Zinc</keyword>
<keyword evidence="6" id="KW-0812">Transmembrane</keyword>
<keyword evidence="6" id="KW-1133">Transmembrane helix</keyword>
<keyword evidence="1" id="KW-0479">Metal-binding</keyword>
<protein>
    <submittedName>
        <fullName evidence="8">Squamosa promoter-binding-like protein 1</fullName>
    </submittedName>
</protein>
<reference evidence="8" key="1">
    <citation type="journal article" date="2023" name="GigaByte">
        <title>Genome assembly of the bearded iris, Iris pallida Lam.</title>
        <authorList>
            <person name="Bruccoleri R.E."/>
            <person name="Oakeley E.J."/>
            <person name="Faust A.M.E."/>
            <person name="Altorfer M."/>
            <person name="Dessus-Babus S."/>
            <person name="Burckhardt D."/>
            <person name="Oertli M."/>
            <person name="Naumann U."/>
            <person name="Petersen F."/>
            <person name="Wong J."/>
        </authorList>
    </citation>
    <scope>NUCLEOTIDE SEQUENCE</scope>
    <source>
        <strain evidence="8">GSM-AAB239-AS_SAM_17_03QT</strain>
    </source>
</reference>
<proteinExistence type="predicted"/>
<keyword evidence="2 4" id="KW-0863">Zinc-finger</keyword>
<evidence type="ECO:0000259" key="7">
    <source>
        <dbReference type="PROSITE" id="PS51141"/>
    </source>
</evidence>
<evidence type="ECO:0000256" key="1">
    <source>
        <dbReference type="ARBA" id="ARBA00022723"/>
    </source>
</evidence>
<dbReference type="InterPro" id="IPR036893">
    <property type="entry name" value="SBP_sf"/>
</dbReference>
<dbReference type="Proteomes" id="UP001140949">
    <property type="component" value="Unassembled WGS sequence"/>
</dbReference>
<feature type="compositionally biased region" description="Basic and acidic residues" evidence="5">
    <location>
        <begin position="64"/>
        <end position="74"/>
    </location>
</feature>
<dbReference type="InterPro" id="IPR004333">
    <property type="entry name" value="SBP_dom"/>
</dbReference>
<dbReference type="GO" id="GO:0003677">
    <property type="term" value="F:DNA binding"/>
    <property type="evidence" value="ECO:0007669"/>
    <property type="project" value="InterPro"/>
</dbReference>
<dbReference type="SUPFAM" id="SSF103612">
    <property type="entry name" value="SBT domain"/>
    <property type="match status" value="1"/>
</dbReference>
<keyword evidence="9" id="KW-1185">Reference proteome</keyword>
<dbReference type="SUPFAM" id="SSF48403">
    <property type="entry name" value="Ankyrin repeat"/>
    <property type="match status" value="1"/>
</dbReference>
<reference evidence="8" key="2">
    <citation type="submission" date="2023-04" db="EMBL/GenBank/DDBJ databases">
        <authorList>
            <person name="Bruccoleri R.E."/>
            <person name="Oakeley E.J."/>
            <person name="Faust A.-M."/>
            <person name="Dessus-Babus S."/>
            <person name="Altorfer M."/>
            <person name="Burckhardt D."/>
            <person name="Oertli M."/>
            <person name="Naumann U."/>
            <person name="Petersen F."/>
            <person name="Wong J."/>
        </authorList>
    </citation>
    <scope>NUCLEOTIDE SEQUENCE</scope>
    <source>
        <strain evidence="8">GSM-AAB239-AS_SAM_17_03QT</strain>
        <tissue evidence="8">Leaf</tissue>
    </source>
</reference>
<dbReference type="AlphaFoldDB" id="A0AAX6DGN8"/>
<organism evidence="8 9">
    <name type="scientific">Iris pallida</name>
    <name type="common">Sweet iris</name>
    <dbReference type="NCBI Taxonomy" id="29817"/>
    <lineage>
        <taxon>Eukaryota</taxon>
        <taxon>Viridiplantae</taxon>
        <taxon>Streptophyta</taxon>
        <taxon>Embryophyta</taxon>
        <taxon>Tracheophyta</taxon>
        <taxon>Spermatophyta</taxon>
        <taxon>Magnoliopsida</taxon>
        <taxon>Liliopsida</taxon>
        <taxon>Asparagales</taxon>
        <taxon>Iridaceae</taxon>
        <taxon>Iridoideae</taxon>
        <taxon>Irideae</taxon>
        <taxon>Iris</taxon>
    </lineage>
</organism>
<dbReference type="EMBL" id="JANAVB010044819">
    <property type="protein sequence ID" value="KAJ6790937.1"/>
    <property type="molecule type" value="Genomic_DNA"/>
</dbReference>
<dbReference type="PROSITE" id="PS51141">
    <property type="entry name" value="ZF_SBP"/>
    <property type="match status" value="1"/>
</dbReference>
<evidence type="ECO:0000313" key="9">
    <source>
        <dbReference type="Proteomes" id="UP001140949"/>
    </source>
</evidence>
<dbReference type="PANTHER" id="PTHR31251">
    <property type="entry name" value="SQUAMOSA PROMOTER-BINDING-LIKE PROTEIN 4"/>
    <property type="match status" value="1"/>
</dbReference>
<dbReference type="Gene3D" id="1.25.40.20">
    <property type="entry name" value="Ankyrin repeat-containing domain"/>
    <property type="match status" value="1"/>
</dbReference>
<dbReference type="GO" id="GO:0005634">
    <property type="term" value="C:nucleus"/>
    <property type="evidence" value="ECO:0007669"/>
    <property type="project" value="InterPro"/>
</dbReference>
<evidence type="ECO:0000256" key="2">
    <source>
        <dbReference type="ARBA" id="ARBA00022771"/>
    </source>
</evidence>
<evidence type="ECO:0000256" key="5">
    <source>
        <dbReference type="SAM" id="MobiDB-lite"/>
    </source>
</evidence>
<dbReference type="Pfam" id="PF03110">
    <property type="entry name" value="SBP"/>
    <property type="match status" value="1"/>
</dbReference>
<gene>
    <name evidence="8" type="ORF">M6B38_246740</name>
</gene>